<protein>
    <submittedName>
        <fullName evidence="1">Uncharacterized protein</fullName>
    </submittedName>
</protein>
<dbReference type="EMBL" id="JAYMYQ010000001">
    <property type="protein sequence ID" value="KAK7359901.1"/>
    <property type="molecule type" value="Genomic_DNA"/>
</dbReference>
<evidence type="ECO:0000313" key="1">
    <source>
        <dbReference type="EMBL" id="KAK7359901.1"/>
    </source>
</evidence>
<evidence type="ECO:0000313" key="2">
    <source>
        <dbReference type="Proteomes" id="UP001367508"/>
    </source>
</evidence>
<keyword evidence="2" id="KW-1185">Reference proteome</keyword>
<gene>
    <name evidence="1" type="ORF">VNO77_01869</name>
</gene>
<dbReference type="AlphaFoldDB" id="A0AAN9R5L5"/>
<proteinExistence type="predicted"/>
<reference evidence="1 2" key="1">
    <citation type="submission" date="2024-01" db="EMBL/GenBank/DDBJ databases">
        <title>The genomes of 5 underutilized Papilionoideae crops provide insights into root nodulation and disease resistanc.</title>
        <authorList>
            <person name="Jiang F."/>
        </authorList>
    </citation>
    <scope>NUCLEOTIDE SEQUENCE [LARGE SCALE GENOMIC DNA]</scope>
    <source>
        <strain evidence="1">LVBAO_FW01</strain>
        <tissue evidence="1">Leaves</tissue>
    </source>
</reference>
<comment type="caution">
    <text evidence="1">The sequence shown here is derived from an EMBL/GenBank/DDBJ whole genome shotgun (WGS) entry which is preliminary data.</text>
</comment>
<name>A0AAN9R5L5_CANGL</name>
<organism evidence="1 2">
    <name type="scientific">Canavalia gladiata</name>
    <name type="common">Sword bean</name>
    <name type="synonym">Dolichos gladiatus</name>
    <dbReference type="NCBI Taxonomy" id="3824"/>
    <lineage>
        <taxon>Eukaryota</taxon>
        <taxon>Viridiplantae</taxon>
        <taxon>Streptophyta</taxon>
        <taxon>Embryophyta</taxon>
        <taxon>Tracheophyta</taxon>
        <taxon>Spermatophyta</taxon>
        <taxon>Magnoliopsida</taxon>
        <taxon>eudicotyledons</taxon>
        <taxon>Gunneridae</taxon>
        <taxon>Pentapetalae</taxon>
        <taxon>rosids</taxon>
        <taxon>fabids</taxon>
        <taxon>Fabales</taxon>
        <taxon>Fabaceae</taxon>
        <taxon>Papilionoideae</taxon>
        <taxon>50 kb inversion clade</taxon>
        <taxon>NPAAA clade</taxon>
        <taxon>indigoferoid/millettioid clade</taxon>
        <taxon>Phaseoleae</taxon>
        <taxon>Canavalia</taxon>
    </lineage>
</organism>
<sequence>MHLVEVQLSLKPRYDTIIIAFELSLLERTIVNDARELVGEVLRTKGSSQEVTPSRDGYSDVGRIANLFSPYQFIDFMINPPRYTDLNHFFSIYDLI</sequence>
<dbReference type="Proteomes" id="UP001367508">
    <property type="component" value="Unassembled WGS sequence"/>
</dbReference>
<accession>A0AAN9R5L5</accession>